<evidence type="ECO:0000256" key="5">
    <source>
        <dbReference type="SAM" id="Phobius"/>
    </source>
</evidence>
<dbReference type="EMBL" id="JBHMEI010000078">
    <property type="protein sequence ID" value="MFB9208531.1"/>
    <property type="molecule type" value="Genomic_DNA"/>
</dbReference>
<comment type="caution">
    <text evidence="7">The sequence shown here is derived from an EMBL/GenBank/DDBJ whole genome shotgun (WGS) entry which is preliminary data.</text>
</comment>
<evidence type="ECO:0000256" key="3">
    <source>
        <dbReference type="ARBA" id="ARBA00022989"/>
    </source>
</evidence>
<evidence type="ECO:0000256" key="2">
    <source>
        <dbReference type="ARBA" id="ARBA00022692"/>
    </source>
</evidence>
<name>A0ABV5IVD7_9ACTN</name>
<keyword evidence="8" id="KW-1185">Reference proteome</keyword>
<protein>
    <submittedName>
        <fullName evidence="7">MauE/DoxX family redox-associated membrane protein</fullName>
    </submittedName>
</protein>
<dbReference type="InterPro" id="IPR009908">
    <property type="entry name" value="Methylamine_util_MauE"/>
</dbReference>
<sequence>MDLLAVGCGVALVVVFGAAVAGKARDLPAFARSLDAGGLVRRRWRGWAAGAVVAAESAVVVLLVAPVPPRYGFALAAAVSTVLTGAVVFTVARRTPASCLCFGGPPRTLGPVHVVRNVLLTGVSVLGYVAGGAPAAAVLAGALAQSAVAGLAGAVAALLLIKIDDLRSVFR</sequence>
<accession>A0ABV5IVD7</accession>
<evidence type="ECO:0000256" key="1">
    <source>
        <dbReference type="ARBA" id="ARBA00004141"/>
    </source>
</evidence>
<keyword evidence="2 5" id="KW-0812">Transmembrane</keyword>
<evidence type="ECO:0000256" key="4">
    <source>
        <dbReference type="ARBA" id="ARBA00023136"/>
    </source>
</evidence>
<comment type="subcellular location">
    <subcellularLocation>
        <location evidence="1">Membrane</location>
        <topology evidence="1">Multi-pass membrane protein</topology>
    </subcellularLocation>
</comment>
<evidence type="ECO:0000313" key="8">
    <source>
        <dbReference type="Proteomes" id="UP001589647"/>
    </source>
</evidence>
<dbReference type="RefSeq" id="WP_189647580.1">
    <property type="nucleotide sequence ID" value="NZ_BMRC01000005.1"/>
</dbReference>
<dbReference type="Proteomes" id="UP001589647">
    <property type="component" value="Unassembled WGS sequence"/>
</dbReference>
<evidence type="ECO:0000313" key="7">
    <source>
        <dbReference type="EMBL" id="MFB9208531.1"/>
    </source>
</evidence>
<feature type="transmembrane region" description="Helical" evidence="5">
    <location>
        <begin position="72"/>
        <end position="92"/>
    </location>
</feature>
<feature type="transmembrane region" description="Helical" evidence="5">
    <location>
        <begin position="135"/>
        <end position="161"/>
    </location>
</feature>
<proteinExistence type="predicted"/>
<reference evidence="7 8" key="1">
    <citation type="submission" date="2024-09" db="EMBL/GenBank/DDBJ databases">
        <authorList>
            <person name="Sun Q."/>
            <person name="Mori K."/>
        </authorList>
    </citation>
    <scope>NUCLEOTIDE SEQUENCE [LARGE SCALE GENOMIC DNA]</scope>
    <source>
        <strain evidence="7 8">CCM 3426</strain>
    </source>
</reference>
<gene>
    <name evidence="7" type="ORF">ACFFV7_45630</name>
</gene>
<dbReference type="Pfam" id="PF07291">
    <property type="entry name" value="MauE"/>
    <property type="match status" value="1"/>
</dbReference>
<keyword evidence="3 5" id="KW-1133">Transmembrane helix</keyword>
<feature type="transmembrane region" description="Helical" evidence="5">
    <location>
        <begin position="45"/>
        <end position="65"/>
    </location>
</feature>
<evidence type="ECO:0000259" key="6">
    <source>
        <dbReference type="Pfam" id="PF07291"/>
    </source>
</evidence>
<organism evidence="7 8">
    <name type="scientific">Nonomuraea spiralis</name>
    <dbReference type="NCBI Taxonomy" id="46182"/>
    <lineage>
        <taxon>Bacteria</taxon>
        <taxon>Bacillati</taxon>
        <taxon>Actinomycetota</taxon>
        <taxon>Actinomycetes</taxon>
        <taxon>Streptosporangiales</taxon>
        <taxon>Streptosporangiaceae</taxon>
        <taxon>Nonomuraea</taxon>
    </lineage>
</organism>
<feature type="domain" description="Methylamine utilisation protein MauE" evidence="6">
    <location>
        <begin position="1"/>
        <end position="128"/>
    </location>
</feature>
<keyword evidence="4 5" id="KW-0472">Membrane</keyword>